<sequence>MRDAPTFVKEHNGPIDAAQHEFLVIRTVGVAADLRLQRNGCYGNPIEFHLVDFIHGALNCHFTLPGNFLLNRAQLIVTEADKFNANGIIFRPMEAQWLQFGSAEFVNVNIGTILITHSRSPRVHLILGRTRPDGHEIAADIAGDLTWQLPPLWAPDDYVENLRFHPGNLFGH</sequence>
<dbReference type="Proteomes" id="UP000092461">
    <property type="component" value="Unassembled WGS sequence"/>
</dbReference>
<evidence type="ECO:0000313" key="2">
    <source>
        <dbReference type="Proteomes" id="UP000092461"/>
    </source>
</evidence>
<evidence type="ECO:0000313" key="1">
    <source>
        <dbReference type="EnsemblMetazoa" id="LLOJ008527-PA"/>
    </source>
</evidence>
<organism evidence="1 2">
    <name type="scientific">Lutzomyia longipalpis</name>
    <name type="common">Sand fly</name>
    <dbReference type="NCBI Taxonomy" id="7200"/>
    <lineage>
        <taxon>Eukaryota</taxon>
        <taxon>Metazoa</taxon>
        <taxon>Ecdysozoa</taxon>
        <taxon>Arthropoda</taxon>
        <taxon>Hexapoda</taxon>
        <taxon>Insecta</taxon>
        <taxon>Pterygota</taxon>
        <taxon>Neoptera</taxon>
        <taxon>Endopterygota</taxon>
        <taxon>Diptera</taxon>
        <taxon>Nematocera</taxon>
        <taxon>Psychodoidea</taxon>
        <taxon>Psychodidae</taxon>
        <taxon>Lutzomyia</taxon>
        <taxon>Lutzomyia</taxon>
    </lineage>
</organism>
<dbReference type="AlphaFoldDB" id="A0A1B0GKH1"/>
<dbReference type="EMBL" id="AJWK01028865">
    <property type="status" value="NOT_ANNOTATED_CDS"/>
    <property type="molecule type" value="Genomic_DNA"/>
</dbReference>
<proteinExistence type="predicted"/>
<dbReference type="EnsemblMetazoa" id="LLOJ008527-RA">
    <property type="protein sequence ID" value="LLOJ008527-PA"/>
    <property type="gene ID" value="LLOJ008527"/>
</dbReference>
<dbReference type="VEuPathDB" id="VectorBase:LLOJ008527"/>
<name>A0A1B0GKH1_LUTLO</name>
<accession>A0A1B0GKH1</accession>
<protein>
    <submittedName>
        <fullName evidence="1">Uncharacterized protein</fullName>
    </submittedName>
</protein>
<reference evidence="1" key="1">
    <citation type="submission" date="2020-05" db="UniProtKB">
        <authorList>
            <consortium name="EnsemblMetazoa"/>
        </authorList>
    </citation>
    <scope>IDENTIFICATION</scope>
    <source>
        <strain evidence="1">Jacobina</strain>
    </source>
</reference>
<keyword evidence="2" id="KW-1185">Reference proteome</keyword>